<protein>
    <submittedName>
        <fullName evidence="2">Uncharacterized protein</fullName>
    </submittedName>
</protein>
<keyword evidence="3" id="KW-1185">Reference proteome</keyword>
<reference evidence="2 3" key="1">
    <citation type="submission" date="2021-06" db="EMBL/GenBank/DDBJ databases">
        <authorList>
            <person name="Jeong J.W."/>
        </authorList>
    </citation>
    <scope>NUCLEOTIDE SEQUENCE [LARGE SCALE GENOMIC DNA]</scope>
    <source>
        <strain evidence="2 3">MMS21-TAE1-1</strain>
    </source>
</reference>
<accession>A0ABS6I679</accession>
<sequence>MGPYPTITKFFLRAGLLAATLALIAGLLGMHIMIGPHSMHVGVINTAADTAPTAVAATGDAAAHTGHMGAAQSMGGESGTVPLAQCSCSGNCPTAHVAGGSCIPSVGTGGLAAPLRDSTTTPSTFQVYAESSGTLWSYLPGSPSPGELSISRT</sequence>
<keyword evidence="1" id="KW-1133">Transmembrane helix</keyword>
<evidence type="ECO:0000256" key="1">
    <source>
        <dbReference type="SAM" id="Phobius"/>
    </source>
</evidence>
<proteinExistence type="predicted"/>
<evidence type="ECO:0000313" key="2">
    <source>
        <dbReference type="EMBL" id="MBU8866604.1"/>
    </source>
</evidence>
<dbReference type="Proteomes" id="UP000824166">
    <property type="component" value="Unassembled WGS sequence"/>
</dbReference>
<organism evidence="2 3">
    <name type="scientific">Paenarthrobacter aromaticivorans</name>
    <dbReference type="NCBI Taxonomy" id="2849150"/>
    <lineage>
        <taxon>Bacteria</taxon>
        <taxon>Bacillati</taxon>
        <taxon>Actinomycetota</taxon>
        <taxon>Actinomycetes</taxon>
        <taxon>Micrococcales</taxon>
        <taxon>Micrococcaceae</taxon>
        <taxon>Paenarthrobacter</taxon>
    </lineage>
</organism>
<keyword evidence="1" id="KW-0472">Membrane</keyword>
<keyword evidence="1" id="KW-0812">Transmembrane</keyword>
<comment type="caution">
    <text evidence="2">The sequence shown here is derived from an EMBL/GenBank/DDBJ whole genome shotgun (WGS) entry which is preliminary data.</text>
</comment>
<feature type="transmembrane region" description="Helical" evidence="1">
    <location>
        <begin position="12"/>
        <end position="34"/>
    </location>
</feature>
<gene>
    <name evidence="2" type="ORF">KSW38_09915</name>
</gene>
<dbReference type="EMBL" id="JAHOPC010000005">
    <property type="protein sequence ID" value="MBU8866604.1"/>
    <property type="molecule type" value="Genomic_DNA"/>
</dbReference>
<dbReference type="RefSeq" id="WP_216924730.1">
    <property type="nucleotide sequence ID" value="NZ_JAHOPC010000005.1"/>
</dbReference>
<name>A0ABS6I679_9MICC</name>
<evidence type="ECO:0000313" key="3">
    <source>
        <dbReference type="Proteomes" id="UP000824166"/>
    </source>
</evidence>